<name>A0A9P4HXI2_9PEZI</name>
<dbReference type="InterPro" id="IPR014752">
    <property type="entry name" value="Arrestin-like_C"/>
</dbReference>
<feature type="domain" description="LDB19 N-terminal" evidence="2">
    <location>
        <begin position="122"/>
        <end position="296"/>
    </location>
</feature>
<dbReference type="InterPro" id="IPR024391">
    <property type="entry name" value="LDB19_N"/>
</dbReference>
<dbReference type="Proteomes" id="UP000799776">
    <property type="component" value="Unassembled WGS sequence"/>
</dbReference>
<dbReference type="GO" id="GO:0005886">
    <property type="term" value="C:plasma membrane"/>
    <property type="evidence" value="ECO:0007669"/>
    <property type="project" value="TreeGrafter"/>
</dbReference>
<dbReference type="GO" id="GO:0031625">
    <property type="term" value="F:ubiquitin protein ligase binding"/>
    <property type="evidence" value="ECO:0007669"/>
    <property type="project" value="TreeGrafter"/>
</dbReference>
<dbReference type="PANTHER" id="PTHR11188">
    <property type="entry name" value="ARRESTIN DOMAIN CONTAINING PROTEIN"/>
    <property type="match status" value="1"/>
</dbReference>
<dbReference type="GO" id="GO:0070086">
    <property type="term" value="P:ubiquitin-dependent endocytosis"/>
    <property type="evidence" value="ECO:0007669"/>
    <property type="project" value="TreeGrafter"/>
</dbReference>
<evidence type="ECO:0000313" key="4">
    <source>
        <dbReference type="Proteomes" id="UP000799776"/>
    </source>
</evidence>
<dbReference type="Pfam" id="PF13002">
    <property type="entry name" value="LDB19"/>
    <property type="match status" value="1"/>
</dbReference>
<feature type="region of interest" description="Disordered" evidence="1">
    <location>
        <begin position="59"/>
        <end position="78"/>
    </location>
</feature>
<keyword evidence="4" id="KW-1185">Reference proteome</keyword>
<feature type="compositionally biased region" description="Basic and acidic residues" evidence="1">
    <location>
        <begin position="65"/>
        <end position="75"/>
    </location>
</feature>
<reference evidence="3" key="1">
    <citation type="journal article" date="2020" name="Stud. Mycol.">
        <title>101 Dothideomycetes genomes: a test case for predicting lifestyles and emergence of pathogens.</title>
        <authorList>
            <person name="Haridas S."/>
            <person name="Albert R."/>
            <person name="Binder M."/>
            <person name="Bloem J."/>
            <person name="Labutti K."/>
            <person name="Salamov A."/>
            <person name="Andreopoulos B."/>
            <person name="Baker S."/>
            <person name="Barry K."/>
            <person name="Bills G."/>
            <person name="Bluhm B."/>
            <person name="Cannon C."/>
            <person name="Castanera R."/>
            <person name="Culley D."/>
            <person name="Daum C."/>
            <person name="Ezra D."/>
            <person name="Gonzalez J."/>
            <person name="Henrissat B."/>
            <person name="Kuo A."/>
            <person name="Liang C."/>
            <person name="Lipzen A."/>
            <person name="Lutzoni F."/>
            <person name="Magnuson J."/>
            <person name="Mondo S."/>
            <person name="Nolan M."/>
            <person name="Ohm R."/>
            <person name="Pangilinan J."/>
            <person name="Park H.-J."/>
            <person name="Ramirez L."/>
            <person name="Alfaro M."/>
            <person name="Sun H."/>
            <person name="Tritt A."/>
            <person name="Yoshinaga Y."/>
            <person name="Zwiers L.-H."/>
            <person name="Turgeon B."/>
            <person name="Goodwin S."/>
            <person name="Spatafora J."/>
            <person name="Crous P."/>
            <person name="Grigoriev I."/>
        </authorList>
    </citation>
    <scope>NUCLEOTIDE SEQUENCE</scope>
    <source>
        <strain evidence="3">CBS 121410</strain>
    </source>
</reference>
<sequence length="443" mass="49343">MPGRLLHFPRRLDSSPSPDSPPAYVFTEVEAKLLDKVKRAASPRGRASLDMDALRSIGGRHKAERKSATKLETAKPAKMQVQIESPPLLFLHSPQNSPGCLFSAQLKVSVTEPEVVFDKLEIQFLATTTTKEPVAKQCPSCTSQTTELKKWTLLTEPKKLKHGEHQFPFSHMLPGHLPASFNGPLAILDYHLSAEAVTSTGETITFGRSIDIRRAIIPGPDKQSIRIFPPTNLTSTVNIPNVVHPIGDFPVEMRISGLVEEKREKSTTRWKLRKLNWRIEEQSKFISPACPKHAQRVGGDGKGIQHEDTRTIGTDDVKTGWKTDLDADNITVEFHAMVDPTKKPVCDVRAENGLEVKHFLVLEMVVAEEFSPDNKPSQVTPTGAARVLRTQFHLTLTERAGLGISWDEEQPPMYEDVPASPPTYTEEIASRLDDDVESLRLHD</sequence>
<dbReference type="InterPro" id="IPR050357">
    <property type="entry name" value="Arrestin_domain-protein"/>
</dbReference>
<evidence type="ECO:0000256" key="1">
    <source>
        <dbReference type="SAM" id="MobiDB-lite"/>
    </source>
</evidence>
<comment type="caution">
    <text evidence="3">The sequence shown here is derived from an EMBL/GenBank/DDBJ whole genome shotgun (WGS) entry which is preliminary data.</text>
</comment>
<gene>
    <name evidence="3" type="ORF">K490DRAFT_56440</name>
</gene>
<dbReference type="GO" id="GO:0005829">
    <property type="term" value="C:cytosol"/>
    <property type="evidence" value="ECO:0007669"/>
    <property type="project" value="TreeGrafter"/>
</dbReference>
<dbReference type="EMBL" id="ML978718">
    <property type="protein sequence ID" value="KAF2087859.1"/>
    <property type="molecule type" value="Genomic_DNA"/>
</dbReference>
<protein>
    <recommendedName>
        <fullName evidence="2">LDB19 N-terminal domain-containing protein</fullName>
    </recommendedName>
</protein>
<dbReference type="PANTHER" id="PTHR11188:SF76">
    <property type="entry name" value="PROTEIN LDB19"/>
    <property type="match status" value="1"/>
</dbReference>
<proteinExistence type="predicted"/>
<dbReference type="GO" id="GO:0030674">
    <property type="term" value="F:protein-macromolecule adaptor activity"/>
    <property type="evidence" value="ECO:0007669"/>
    <property type="project" value="TreeGrafter"/>
</dbReference>
<accession>A0A9P4HXI2</accession>
<dbReference type="OrthoDB" id="3832628at2759"/>
<feature type="region of interest" description="Disordered" evidence="1">
    <location>
        <begin position="1"/>
        <end position="21"/>
    </location>
</feature>
<dbReference type="AlphaFoldDB" id="A0A9P4HXI2"/>
<evidence type="ECO:0000313" key="3">
    <source>
        <dbReference type="EMBL" id="KAF2087859.1"/>
    </source>
</evidence>
<organism evidence="3 4">
    <name type="scientific">Saccharata proteae CBS 121410</name>
    <dbReference type="NCBI Taxonomy" id="1314787"/>
    <lineage>
        <taxon>Eukaryota</taxon>
        <taxon>Fungi</taxon>
        <taxon>Dikarya</taxon>
        <taxon>Ascomycota</taxon>
        <taxon>Pezizomycotina</taxon>
        <taxon>Dothideomycetes</taxon>
        <taxon>Dothideomycetes incertae sedis</taxon>
        <taxon>Botryosphaeriales</taxon>
        <taxon>Saccharataceae</taxon>
        <taxon>Saccharata</taxon>
    </lineage>
</organism>
<evidence type="ECO:0000259" key="2">
    <source>
        <dbReference type="Pfam" id="PF13002"/>
    </source>
</evidence>
<dbReference type="Gene3D" id="2.60.40.640">
    <property type="match status" value="1"/>
</dbReference>